<comment type="caution">
    <text evidence="2">The sequence shown here is derived from an EMBL/GenBank/DDBJ whole genome shotgun (WGS) entry which is preliminary data.</text>
</comment>
<keyword evidence="3" id="KW-1185">Reference proteome</keyword>
<evidence type="ECO:0000313" key="2">
    <source>
        <dbReference type="EMBL" id="KAK3176309.1"/>
    </source>
</evidence>
<sequence length="145" mass="15760">MSDLDGDSHMHSSSSSDAADDSDAMFPSELDPPGHAPQNNLHPTASPLPRAGHTPPQSQDLDYAMDMGASHDMTPDEDGMTIKTVPYTGYTRKASPGEFAPGEKSDFAKSAEMAEPGASWNNRKAREEYQRATMQIEDKNFNLSK</sequence>
<dbReference type="Proteomes" id="UP001276659">
    <property type="component" value="Unassembled WGS sequence"/>
</dbReference>
<accession>A0AAE0DN94</accession>
<gene>
    <name evidence="2" type="ORF">OEA41_007632</name>
</gene>
<organism evidence="2 3">
    <name type="scientific">Lepraria neglecta</name>
    <dbReference type="NCBI Taxonomy" id="209136"/>
    <lineage>
        <taxon>Eukaryota</taxon>
        <taxon>Fungi</taxon>
        <taxon>Dikarya</taxon>
        <taxon>Ascomycota</taxon>
        <taxon>Pezizomycotina</taxon>
        <taxon>Lecanoromycetes</taxon>
        <taxon>OSLEUM clade</taxon>
        <taxon>Lecanoromycetidae</taxon>
        <taxon>Lecanorales</taxon>
        <taxon>Lecanorineae</taxon>
        <taxon>Stereocaulaceae</taxon>
        <taxon>Lepraria</taxon>
    </lineage>
</organism>
<dbReference type="AlphaFoldDB" id="A0AAE0DN94"/>
<feature type="compositionally biased region" description="Basic and acidic residues" evidence="1">
    <location>
        <begin position="1"/>
        <end position="10"/>
    </location>
</feature>
<proteinExistence type="predicted"/>
<evidence type="ECO:0000256" key="1">
    <source>
        <dbReference type="SAM" id="MobiDB-lite"/>
    </source>
</evidence>
<feature type="region of interest" description="Disordered" evidence="1">
    <location>
        <begin position="1"/>
        <end position="124"/>
    </location>
</feature>
<evidence type="ECO:0000313" key="3">
    <source>
        <dbReference type="Proteomes" id="UP001276659"/>
    </source>
</evidence>
<dbReference type="EMBL" id="JASNWA010000004">
    <property type="protein sequence ID" value="KAK3176309.1"/>
    <property type="molecule type" value="Genomic_DNA"/>
</dbReference>
<reference evidence="2" key="1">
    <citation type="submission" date="2022-11" db="EMBL/GenBank/DDBJ databases">
        <title>Chromosomal genome sequence assembly and mating type (MAT) locus characterization of the leprose asexual lichenized fungus Lepraria neglecta (Nyl.) Erichsen.</title>
        <authorList>
            <person name="Allen J.L."/>
            <person name="Pfeffer B."/>
        </authorList>
    </citation>
    <scope>NUCLEOTIDE SEQUENCE</scope>
    <source>
        <strain evidence="2">Allen 5258</strain>
    </source>
</reference>
<protein>
    <submittedName>
        <fullName evidence="2">Uncharacterized protein</fullName>
    </submittedName>
</protein>
<name>A0AAE0DN94_9LECA</name>